<evidence type="ECO:0000313" key="7">
    <source>
        <dbReference type="EMBL" id="QPM68009.1"/>
    </source>
</evidence>
<protein>
    <recommendedName>
        <fullName evidence="6">Mutator family transposase</fullName>
    </recommendedName>
</protein>
<evidence type="ECO:0000256" key="4">
    <source>
        <dbReference type="ARBA" id="ARBA00023125"/>
    </source>
</evidence>
<evidence type="ECO:0000256" key="3">
    <source>
        <dbReference type="ARBA" id="ARBA00022578"/>
    </source>
</evidence>
<evidence type="ECO:0000256" key="2">
    <source>
        <dbReference type="ARBA" id="ARBA00010961"/>
    </source>
</evidence>
<proteinExistence type="inferred from homology"/>
<accession>A0A7T1ALE6</accession>
<sequence>MQNIVVHIPHKGKESTVLNSKQTWNQPNQEWCAKQYAHLIIQEYRDRFPQAIALLEEGLEDSLQFLAFPHLDQRKISSTNSLERIHKEIRRRTRVVGIFPTTDSYLRLVTSYLIEYTEDWMSSKKYISSEAITEQQAELLKIA</sequence>
<dbReference type="EMBL" id="CP065383">
    <property type="protein sequence ID" value="QPM68009.1"/>
    <property type="molecule type" value="Genomic_DNA"/>
</dbReference>
<keyword evidence="6" id="KW-0814">Transposable element</keyword>
<evidence type="ECO:0000313" key="8">
    <source>
        <dbReference type="Proteomes" id="UP000594463"/>
    </source>
</evidence>
<gene>
    <name evidence="7" type="ORF">RT761_01223</name>
</gene>
<evidence type="ECO:0000256" key="5">
    <source>
        <dbReference type="ARBA" id="ARBA00023172"/>
    </source>
</evidence>
<keyword evidence="5 6" id="KW-0233">DNA recombination</keyword>
<dbReference type="GO" id="GO:0003677">
    <property type="term" value="F:DNA binding"/>
    <property type="evidence" value="ECO:0007669"/>
    <property type="project" value="UniProtKB-UniRule"/>
</dbReference>
<dbReference type="PANTHER" id="PTHR33217">
    <property type="entry name" value="TRANSPOSASE FOR INSERTION SEQUENCE ELEMENT IS1081"/>
    <property type="match status" value="1"/>
</dbReference>
<dbReference type="GO" id="GO:0006313">
    <property type="term" value="P:DNA transposition"/>
    <property type="evidence" value="ECO:0007669"/>
    <property type="project" value="UniProtKB-UniRule"/>
</dbReference>
<comment type="function">
    <text evidence="1 6">Required for the transposition of the insertion element.</text>
</comment>
<dbReference type="AlphaFoldDB" id="A0A7T1ALE6"/>
<dbReference type="GO" id="GO:0004803">
    <property type="term" value="F:transposase activity"/>
    <property type="evidence" value="ECO:0007669"/>
    <property type="project" value="UniProtKB-UniRule"/>
</dbReference>
<dbReference type="InterPro" id="IPR001207">
    <property type="entry name" value="Transposase_mutator"/>
</dbReference>
<dbReference type="RefSeq" id="WP_425491265.1">
    <property type="nucleotide sequence ID" value="NZ_CP065383.1"/>
</dbReference>
<evidence type="ECO:0000256" key="6">
    <source>
        <dbReference type="RuleBase" id="RU365089"/>
    </source>
</evidence>
<dbReference type="Proteomes" id="UP000594463">
    <property type="component" value="Chromosome"/>
</dbReference>
<dbReference type="PANTHER" id="PTHR33217:SF7">
    <property type="entry name" value="TRANSPOSASE FOR INSERTION SEQUENCE ELEMENT IS1081"/>
    <property type="match status" value="1"/>
</dbReference>
<comment type="similarity">
    <text evidence="2 6">Belongs to the transposase mutator family.</text>
</comment>
<keyword evidence="8" id="KW-1185">Reference proteome</keyword>
<keyword evidence="3 6" id="KW-0815">Transposition</keyword>
<name>A0A7T1ALE6_ATRLM</name>
<reference evidence="7 8" key="1">
    <citation type="journal article" date="2021" name="Nat. Commun.">
        <title>Isolation of a member of the candidate phylum Atribacteria reveals a unique cell membrane structure.</title>
        <authorList>
            <person name="Taiki K."/>
            <person name="Nobu M.K."/>
            <person name="Kusada H."/>
            <person name="Meng X.-Y."/>
            <person name="Hosoki N."/>
            <person name="Uematsu K."/>
            <person name="Yoshioka H."/>
            <person name="Kamagata Y."/>
            <person name="Tamaki H."/>
        </authorList>
    </citation>
    <scope>NUCLEOTIDE SEQUENCE [LARGE SCALE GENOMIC DNA]</scope>
    <source>
        <strain evidence="7 8">RT761</strain>
    </source>
</reference>
<dbReference type="Pfam" id="PF00872">
    <property type="entry name" value="Transposase_mut"/>
    <property type="match status" value="1"/>
</dbReference>
<dbReference type="KEGG" id="alam:RT761_01223"/>
<evidence type="ECO:0000256" key="1">
    <source>
        <dbReference type="ARBA" id="ARBA00002190"/>
    </source>
</evidence>
<keyword evidence="4 6" id="KW-0238">DNA-binding</keyword>
<organism evidence="7 8">
    <name type="scientific">Atribacter laminatus</name>
    <dbReference type="NCBI Taxonomy" id="2847778"/>
    <lineage>
        <taxon>Bacteria</taxon>
        <taxon>Pseudomonadati</taxon>
        <taxon>Atribacterota</taxon>
        <taxon>Atribacteria</taxon>
        <taxon>Atribacterales</taxon>
        <taxon>Atribacteraceae</taxon>
        <taxon>Atribacter</taxon>
    </lineage>
</organism>